<gene>
    <name evidence="5 8" type="primary">fmt</name>
    <name evidence="8" type="ORF">Q9291_04205</name>
</gene>
<name>A0ABT9JR51_9PROT</name>
<dbReference type="EMBL" id="JAVCAP010000007">
    <property type="protein sequence ID" value="MDP8567045.1"/>
    <property type="molecule type" value="Genomic_DNA"/>
</dbReference>
<evidence type="ECO:0000313" key="8">
    <source>
        <dbReference type="EMBL" id="MDP8567045.1"/>
    </source>
</evidence>
<reference evidence="9" key="1">
    <citation type="journal article" date="2019" name="Int. J. Syst. Evol. Microbiol.">
        <title>The Global Catalogue of Microorganisms (GCM) 10K type strain sequencing project: providing services to taxonomists for standard genome sequencing and annotation.</title>
        <authorList>
            <consortium name="The Broad Institute Genomics Platform"/>
            <consortium name="The Broad Institute Genome Sequencing Center for Infectious Disease"/>
            <person name="Wu L."/>
            <person name="Ma J."/>
        </authorList>
    </citation>
    <scope>NUCLEOTIDE SEQUENCE [LARGE SCALE GENOMIC DNA]</scope>
    <source>
        <strain evidence="9">VKM B-3159</strain>
    </source>
</reference>
<dbReference type="NCBIfam" id="TIGR00460">
    <property type="entry name" value="fmt"/>
    <property type="match status" value="1"/>
</dbReference>
<dbReference type="CDD" id="cd08704">
    <property type="entry name" value="Met_tRNA_FMT_C"/>
    <property type="match status" value="1"/>
</dbReference>
<dbReference type="Pfam" id="PF02911">
    <property type="entry name" value="Formyl_trans_C"/>
    <property type="match status" value="1"/>
</dbReference>
<organism evidence="8 9">
    <name type="scientific">Methylophilus aquaticus</name>
    <dbReference type="NCBI Taxonomy" id="1971610"/>
    <lineage>
        <taxon>Bacteria</taxon>
        <taxon>Pseudomonadati</taxon>
        <taxon>Pseudomonadota</taxon>
        <taxon>Betaproteobacteria</taxon>
        <taxon>Nitrosomonadales</taxon>
        <taxon>Methylophilaceae</taxon>
        <taxon>Methylophilus</taxon>
    </lineage>
</organism>
<dbReference type="Pfam" id="PF00551">
    <property type="entry name" value="Formyl_trans_N"/>
    <property type="match status" value="1"/>
</dbReference>
<dbReference type="SUPFAM" id="SSF53328">
    <property type="entry name" value="Formyltransferase"/>
    <property type="match status" value="1"/>
</dbReference>
<evidence type="ECO:0000256" key="4">
    <source>
        <dbReference type="ARBA" id="ARBA00022917"/>
    </source>
</evidence>
<evidence type="ECO:0000259" key="6">
    <source>
        <dbReference type="Pfam" id="PF00551"/>
    </source>
</evidence>
<sequence>MRVIYAGTPEFAVPALQGLMDAGHEIGMVLTQPDRPAGRGMQLKASPVKQLALQHGLRVYQPESLKPPEVQAEIAAVQAEVLIVAAYGLIIPTAVLNFPSRGCYNIHGSLLPRWRGAAPIHRAILAGDAETGVTIMEVVPKLDAGNMVSKWAVPITEADTTQTLHDAISREGARLMVAAMHTLQTTGQLPSEVQDESLVTYAHKLEKSESAIDWTQSAQQLSRQVRAFNPFPVATAQFKEQVCKVWFAQAAEGSGTPGIVIHTQPLQVACGSGVLEIHALQMPGGKRQTAQQFVQGQHVQAGDRFL</sequence>
<keyword evidence="3 5" id="KW-0808">Transferase</keyword>
<dbReference type="InterPro" id="IPR041711">
    <property type="entry name" value="Met-tRNA-FMT_N"/>
</dbReference>
<evidence type="ECO:0000259" key="7">
    <source>
        <dbReference type="Pfam" id="PF02911"/>
    </source>
</evidence>
<dbReference type="HAMAP" id="MF_00182">
    <property type="entry name" value="Formyl_trans"/>
    <property type="match status" value="1"/>
</dbReference>
<dbReference type="RefSeq" id="WP_306388762.1">
    <property type="nucleotide sequence ID" value="NZ_JAVCAP010000007.1"/>
</dbReference>
<evidence type="ECO:0000256" key="1">
    <source>
        <dbReference type="ARBA" id="ARBA00010699"/>
    </source>
</evidence>
<dbReference type="PANTHER" id="PTHR11138">
    <property type="entry name" value="METHIONYL-TRNA FORMYLTRANSFERASE"/>
    <property type="match status" value="1"/>
</dbReference>
<dbReference type="PANTHER" id="PTHR11138:SF5">
    <property type="entry name" value="METHIONYL-TRNA FORMYLTRANSFERASE, MITOCHONDRIAL"/>
    <property type="match status" value="1"/>
</dbReference>
<dbReference type="InterPro" id="IPR002376">
    <property type="entry name" value="Formyl_transf_N"/>
</dbReference>
<dbReference type="Proteomes" id="UP001225906">
    <property type="component" value="Unassembled WGS sequence"/>
</dbReference>
<comment type="caution">
    <text evidence="8">The sequence shown here is derived from an EMBL/GenBank/DDBJ whole genome shotgun (WGS) entry which is preliminary data.</text>
</comment>
<dbReference type="GO" id="GO:0004479">
    <property type="term" value="F:methionyl-tRNA formyltransferase activity"/>
    <property type="evidence" value="ECO:0007669"/>
    <property type="project" value="UniProtKB-EC"/>
</dbReference>
<feature type="domain" description="Formyl transferase N-terminal" evidence="6">
    <location>
        <begin position="3"/>
        <end position="179"/>
    </location>
</feature>
<dbReference type="Gene3D" id="3.40.50.12230">
    <property type="match status" value="1"/>
</dbReference>
<dbReference type="SUPFAM" id="SSF50486">
    <property type="entry name" value="FMT C-terminal domain-like"/>
    <property type="match status" value="1"/>
</dbReference>
<keyword evidence="4 5" id="KW-0648">Protein biosynthesis</keyword>
<evidence type="ECO:0000256" key="5">
    <source>
        <dbReference type="HAMAP-Rule" id="MF_00182"/>
    </source>
</evidence>
<dbReference type="EC" id="2.1.2.9" evidence="2 5"/>
<dbReference type="InterPro" id="IPR044135">
    <property type="entry name" value="Met-tRNA-FMT_C"/>
</dbReference>
<accession>A0ABT9JR51</accession>
<dbReference type="InterPro" id="IPR005793">
    <property type="entry name" value="Formyl_trans_C"/>
</dbReference>
<proteinExistence type="inferred from homology"/>
<evidence type="ECO:0000256" key="2">
    <source>
        <dbReference type="ARBA" id="ARBA00012261"/>
    </source>
</evidence>
<comment type="catalytic activity">
    <reaction evidence="5">
        <text>L-methionyl-tRNA(fMet) + (6R)-10-formyltetrahydrofolate = N-formyl-L-methionyl-tRNA(fMet) + (6S)-5,6,7,8-tetrahydrofolate + H(+)</text>
        <dbReference type="Rhea" id="RHEA:24380"/>
        <dbReference type="Rhea" id="RHEA-COMP:9952"/>
        <dbReference type="Rhea" id="RHEA-COMP:9953"/>
        <dbReference type="ChEBI" id="CHEBI:15378"/>
        <dbReference type="ChEBI" id="CHEBI:57453"/>
        <dbReference type="ChEBI" id="CHEBI:78530"/>
        <dbReference type="ChEBI" id="CHEBI:78844"/>
        <dbReference type="ChEBI" id="CHEBI:195366"/>
        <dbReference type="EC" id="2.1.2.9"/>
    </reaction>
</comment>
<keyword evidence="9" id="KW-1185">Reference proteome</keyword>
<dbReference type="CDD" id="cd08646">
    <property type="entry name" value="FMT_core_Met-tRNA-FMT_N"/>
    <property type="match status" value="1"/>
</dbReference>
<evidence type="ECO:0000313" key="9">
    <source>
        <dbReference type="Proteomes" id="UP001225906"/>
    </source>
</evidence>
<protein>
    <recommendedName>
        <fullName evidence="2 5">Methionyl-tRNA formyltransferase</fullName>
        <ecNumber evidence="2 5">2.1.2.9</ecNumber>
    </recommendedName>
</protein>
<feature type="binding site" evidence="5">
    <location>
        <begin position="109"/>
        <end position="112"/>
    </location>
    <ligand>
        <name>(6S)-5,6,7,8-tetrahydrofolate</name>
        <dbReference type="ChEBI" id="CHEBI:57453"/>
    </ligand>
</feature>
<comment type="function">
    <text evidence="5">Attaches a formyl group to the free amino group of methionyl-tRNA(fMet). The formyl group appears to play a dual role in the initiator identity of N-formylmethionyl-tRNA by promoting its recognition by IF2 and preventing the misappropriation of this tRNA by the elongation apparatus.</text>
</comment>
<dbReference type="InterPro" id="IPR036477">
    <property type="entry name" value="Formyl_transf_N_sf"/>
</dbReference>
<dbReference type="InterPro" id="IPR011034">
    <property type="entry name" value="Formyl_transferase-like_C_sf"/>
</dbReference>
<dbReference type="InterPro" id="IPR005794">
    <property type="entry name" value="Fmt"/>
</dbReference>
<comment type="similarity">
    <text evidence="1 5">Belongs to the Fmt family.</text>
</comment>
<evidence type="ECO:0000256" key="3">
    <source>
        <dbReference type="ARBA" id="ARBA00022679"/>
    </source>
</evidence>
<feature type="domain" description="Formyl transferase C-terminal" evidence="7">
    <location>
        <begin position="204"/>
        <end position="297"/>
    </location>
</feature>